<dbReference type="SUPFAM" id="SSF52540">
    <property type="entry name" value="P-loop containing nucleoside triphosphate hydrolases"/>
    <property type="match status" value="1"/>
</dbReference>
<dbReference type="CDD" id="cd18807">
    <property type="entry name" value="SF1_C_UvrD"/>
    <property type="match status" value="1"/>
</dbReference>
<dbReference type="PROSITE" id="PS51217">
    <property type="entry name" value="UVRD_HELICASE_CTER"/>
    <property type="match status" value="1"/>
</dbReference>
<dbReference type="GO" id="GO:0005524">
    <property type="term" value="F:ATP binding"/>
    <property type="evidence" value="ECO:0007669"/>
    <property type="project" value="UniProtKB-UniRule"/>
</dbReference>
<dbReference type="CDD" id="cd17932">
    <property type="entry name" value="DEXQc_UvrD"/>
    <property type="match status" value="1"/>
</dbReference>
<keyword evidence="3 11" id="KW-0378">Hydrolase</keyword>
<name>A0A8J2VN48_9BACL</name>
<dbReference type="Pfam" id="PF13361">
    <property type="entry name" value="UvrD_C"/>
    <property type="match status" value="1"/>
</dbReference>
<dbReference type="AlphaFoldDB" id="A0A8J2VN48"/>
<evidence type="ECO:0000256" key="5">
    <source>
        <dbReference type="ARBA" id="ARBA00022840"/>
    </source>
</evidence>
<evidence type="ECO:0000256" key="1">
    <source>
        <dbReference type="ARBA" id="ARBA00009922"/>
    </source>
</evidence>
<protein>
    <recommendedName>
        <fullName evidence="9">DNA 3'-5' helicase</fullName>
        <ecNumber evidence="9">5.6.2.4</ecNumber>
    </recommendedName>
</protein>
<keyword evidence="2 11" id="KW-0547">Nucleotide-binding</keyword>
<dbReference type="Gene3D" id="1.10.486.10">
    <property type="entry name" value="PCRA, domain 4"/>
    <property type="match status" value="1"/>
</dbReference>
<proteinExistence type="inferred from homology"/>
<comment type="catalytic activity">
    <reaction evidence="10">
        <text>ATP + H2O = ADP + phosphate + H(+)</text>
        <dbReference type="Rhea" id="RHEA:13065"/>
        <dbReference type="ChEBI" id="CHEBI:15377"/>
        <dbReference type="ChEBI" id="CHEBI:15378"/>
        <dbReference type="ChEBI" id="CHEBI:30616"/>
        <dbReference type="ChEBI" id="CHEBI:43474"/>
        <dbReference type="ChEBI" id="CHEBI:456216"/>
        <dbReference type="EC" id="5.6.2.4"/>
    </reaction>
</comment>
<dbReference type="PANTHER" id="PTHR11070">
    <property type="entry name" value="UVRD / RECB / PCRA DNA HELICASE FAMILY MEMBER"/>
    <property type="match status" value="1"/>
</dbReference>
<keyword evidence="15" id="KW-1185">Reference proteome</keyword>
<dbReference type="GO" id="GO:0016787">
    <property type="term" value="F:hydrolase activity"/>
    <property type="evidence" value="ECO:0007669"/>
    <property type="project" value="UniProtKB-UniRule"/>
</dbReference>
<evidence type="ECO:0000256" key="8">
    <source>
        <dbReference type="ARBA" id="ARBA00034617"/>
    </source>
</evidence>
<evidence type="ECO:0000256" key="2">
    <source>
        <dbReference type="ARBA" id="ARBA00022741"/>
    </source>
</evidence>
<comment type="caution">
    <text evidence="14">The sequence shown here is derived from an EMBL/GenBank/DDBJ whole genome shotgun (WGS) entry which is preliminary data.</text>
</comment>
<dbReference type="RefSeq" id="WP_188690231.1">
    <property type="nucleotide sequence ID" value="NZ_BMIR01000003.1"/>
</dbReference>
<dbReference type="InterPro" id="IPR014017">
    <property type="entry name" value="DNA_helicase_UvrD-like_C"/>
</dbReference>
<comment type="catalytic activity">
    <reaction evidence="8">
        <text>Couples ATP hydrolysis with the unwinding of duplex DNA by translocating in the 3'-5' direction.</text>
        <dbReference type="EC" id="5.6.2.4"/>
    </reaction>
</comment>
<comment type="similarity">
    <text evidence="1">Belongs to the helicase family. UvrD subfamily.</text>
</comment>
<reference evidence="14" key="2">
    <citation type="submission" date="2020-09" db="EMBL/GenBank/DDBJ databases">
        <authorList>
            <person name="Sun Q."/>
            <person name="Zhou Y."/>
        </authorList>
    </citation>
    <scope>NUCLEOTIDE SEQUENCE</scope>
    <source>
        <strain evidence="14">CGMCC 1.15371</strain>
    </source>
</reference>
<evidence type="ECO:0000256" key="6">
    <source>
        <dbReference type="ARBA" id="ARBA00023125"/>
    </source>
</evidence>
<dbReference type="GO" id="GO:0043138">
    <property type="term" value="F:3'-5' DNA helicase activity"/>
    <property type="evidence" value="ECO:0007669"/>
    <property type="project" value="UniProtKB-EC"/>
</dbReference>
<dbReference type="InterPro" id="IPR013986">
    <property type="entry name" value="DExx_box_DNA_helicase_dom_sf"/>
</dbReference>
<dbReference type="InterPro" id="IPR014016">
    <property type="entry name" value="UvrD-like_ATP-bd"/>
</dbReference>
<keyword evidence="6" id="KW-0238">DNA-binding</keyword>
<dbReference type="Proteomes" id="UP000628775">
    <property type="component" value="Unassembled WGS sequence"/>
</dbReference>
<dbReference type="Gene3D" id="1.10.10.160">
    <property type="match status" value="1"/>
</dbReference>
<dbReference type="InterPro" id="IPR027417">
    <property type="entry name" value="P-loop_NTPase"/>
</dbReference>
<evidence type="ECO:0000313" key="15">
    <source>
        <dbReference type="Proteomes" id="UP000628775"/>
    </source>
</evidence>
<evidence type="ECO:0000256" key="7">
    <source>
        <dbReference type="ARBA" id="ARBA00023235"/>
    </source>
</evidence>
<organism evidence="14 15">
    <name type="scientific">Pullulanibacillus camelliae</name>
    <dbReference type="NCBI Taxonomy" id="1707096"/>
    <lineage>
        <taxon>Bacteria</taxon>
        <taxon>Bacillati</taxon>
        <taxon>Bacillota</taxon>
        <taxon>Bacilli</taxon>
        <taxon>Bacillales</taxon>
        <taxon>Sporolactobacillaceae</taxon>
        <taxon>Pullulanibacillus</taxon>
    </lineage>
</organism>
<dbReference type="Pfam" id="PF00580">
    <property type="entry name" value="UvrD-helicase"/>
    <property type="match status" value="1"/>
</dbReference>
<dbReference type="PANTHER" id="PTHR11070:SF2">
    <property type="entry name" value="ATP-DEPENDENT DNA HELICASE SRS2"/>
    <property type="match status" value="1"/>
</dbReference>
<gene>
    <name evidence="14" type="primary">pcrA</name>
    <name evidence="14" type="ORF">GCM10011391_10780</name>
</gene>
<evidence type="ECO:0000259" key="12">
    <source>
        <dbReference type="PROSITE" id="PS51198"/>
    </source>
</evidence>
<keyword evidence="5 11" id="KW-0067">ATP-binding</keyword>
<dbReference type="InterPro" id="IPR000212">
    <property type="entry name" value="DNA_helicase_UvrD/REP"/>
</dbReference>
<dbReference type="EMBL" id="BMIR01000003">
    <property type="protein sequence ID" value="GGE33921.1"/>
    <property type="molecule type" value="Genomic_DNA"/>
</dbReference>
<reference evidence="14" key="1">
    <citation type="journal article" date="2014" name="Int. J. Syst. Evol. Microbiol.">
        <title>Complete genome sequence of Corynebacterium casei LMG S-19264T (=DSM 44701T), isolated from a smear-ripened cheese.</title>
        <authorList>
            <consortium name="US DOE Joint Genome Institute (JGI-PGF)"/>
            <person name="Walter F."/>
            <person name="Albersmeier A."/>
            <person name="Kalinowski J."/>
            <person name="Ruckert C."/>
        </authorList>
    </citation>
    <scope>NUCLEOTIDE SEQUENCE</scope>
    <source>
        <strain evidence="14">CGMCC 1.15371</strain>
    </source>
</reference>
<evidence type="ECO:0000256" key="9">
    <source>
        <dbReference type="ARBA" id="ARBA00034808"/>
    </source>
</evidence>
<evidence type="ECO:0000256" key="11">
    <source>
        <dbReference type="PROSITE-ProRule" id="PRU00560"/>
    </source>
</evidence>
<evidence type="ECO:0000259" key="13">
    <source>
        <dbReference type="PROSITE" id="PS51217"/>
    </source>
</evidence>
<dbReference type="EC" id="5.6.2.4" evidence="9"/>
<evidence type="ECO:0000313" key="14">
    <source>
        <dbReference type="EMBL" id="GGE33921.1"/>
    </source>
</evidence>
<evidence type="ECO:0000256" key="4">
    <source>
        <dbReference type="ARBA" id="ARBA00022806"/>
    </source>
</evidence>
<dbReference type="GO" id="GO:0005829">
    <property type="term" value="C:cytosol"/>
    <property type="evidence" value="ECO:0007669"/>
    <property type="project" value="TreeGrafter"/>
</dbReference>
<feature type="binding site" evidence="11">
    <location>
        <begin position="72"/>
        <end position="79"/>
    </location>
    <ligand>
        <name>ATP</name>
        <dbReference type="ChEBI" id="CHEBI:30616"/>
    </ligand>
</feature>
<dbReference type="GO" id="GO:0003677">
    <property type="term" value="F:DNA binding"/>
    <property type="evidence" value="ECO:0007669"/>
    <property type="project" value="UniProtKB-KW"/>
</dbReference>
<evidence type="ECO:0000256" key="10">
    <source>
        <dbReference type="ARBA" id="ARBA00048988"/>
    </source>
</evidence>
<accession>A0A8J2VN48</accession>
<sequence length="757" mass="87339">MEDEQYASVPFGSVKKEVPVADCASRQTSKDLIEDSEFDAFYFRSLEKREILLNAEQLEAVRHTDGPFLTLAGAGTGKTSVLVSRTGYLYNVLNVPPSHILLVTFTRKAAEEMKERIAGLPGLHSQEAQQVQANTFHAFFLTILRHQGYREGILSSERYRQIIVKQILKQEGLQDTYQPETLLALFSHYKVHRMGPDDMPHKTEEEKKQQRLFRLYETWKEEHRQLDFDDILLKAYDLLKTTPALLRSLQQRFRYVMVDEFQDTNFIQYELIKLLVESHHNLFVVGDDDQTIYSFNGASNQYILNFTKDFPKVKSVALVINYRSNAEIIGLGNSVIAKNLERKAKTLKALHASGQSPQYVHPDTLDHEAECIIETIKQKKQAGKMYRDMAILHRTANNSRAIFEALVLHDIPFIPHSLGVENFYEQWIVKPMIDILRLTKDSRDFEAIKGMLPTLYISRESGMDWIQQQESIQRKQYPLIHLTRMSGLKGFQSKAIEERLQHIKQWQSMTPLAAIKSMRMLFYDKYLETTSEQMSLHKEMIKETLDELEASAKRFSDIPDFLAFIEEIVARHKQMKQYKSLQDAEAVNLMTIHRAKGLEFPIVFLIGATEGILPHSTAIDAEQLEDKRTDRHEEGKTTAAIEEECRLAYVAITRAKESLYISSPAFYRGKRAEVSRFILAPFMPEGGDRQREISLSSKERQKGRHGKPLQTILAWVCTNTSCIAWERIQSDKELHIIDKKCPLCQADMIRGQKDIEL</sequence>
<keyword evidence="7" id="KW-0413">Isomerase</keyword>
<keyword evidence="4 11" id="KW-0347">Helicase</keyword>
<feature type="domain" description="UvrD-like helicase C-terminal" evidence="13">
    <location>
        <begin position="326"/>
        <end position="597"/>
    </location>
</feature>
<feature type="domain" description="UvrD-like helicase ATP-binding" evidence="12">
    <location>
        <begin position="51"/>
        <end position="325"/>
    </location>
</feature>
<dbReference type="Gene3D" id="3.40.50.300">
    <property type="entry name" value="P-loop containing nucleotide triphosphate hydrolases"/>
    <property type="match status" value="2"/>
</dbReference>
<dbReference type="GO" id="GO:0033202">
    <property type="term" value="C:DNA helicase complex"/>
    <property type="evidence" value="ECO:0007669"/>
    <property type="project" value="TreeGrafter"/>
</dbReference>
<evidence type="ECO:0000256" key="3">
    <source>
        <dbReference type="ARBA" id="ARBA00022801"/>
    </source>
</evidence>
<dbReference type="PROSITE" id="PS51198">
    <property type="entry name" value="UVRD_HELICASE_ATP_BIND"/>
    <property type="match status" value="1"/>
</dbReference>
<dbReference type="GO" id="GO:0000725">
    <property type="term" value="P:recombinational repair"/>
    <property type="evidence" value="ECO:0007669"/>
    <property type="project" value="TreeGrafter"/>
</dbReference>